<dbReference type="RefSeq" id="WP_244214603.1">
    <property type="nucleotide sequence ID" value="NZ_CAJPUX010000002.1"/>
</dbReference>
<sequence>MQKANASAQAGKGSQKSTAAAREDKSTGKGKSHKPQKPDTYQSAVDDSLDMTFPASDPISPGAAIHAERETQTARDDVDWTLKRGSDHQPAGEKPAAHREGATGKATAGKSSTDKSKNQSGKTGGKT</sequence>
<organism evidence="2 3">
    <name type="scientific">Cupriavidus plantarum</name>
    <dbReference type="NCBI Taxonomy" id="942865"/>
    <lineage>
        <taxon>Bacteria</taxon>
        <taxon>Pseudomonadati</taxon>
        <taxon>Pseudomonadota</taxon>
        <taxon>Betaproteobacteria</taxon>
        <taxon>Burkholderiales</taxon>
        <taxon>Burkholderiaceae</taxon>
        <taxon>Cupriavidus</taxon>
    </lineage>
</organism>
<dbReference type="AlphaFoldDB" id="A0A316ESX2"/>
<protein>
    <submittedName>
        <fullName evidence="2">Uncharacterized protein</fullName>
    </submittedName>
</protein>
<comment type="caution">
    <text evidence="2">The sequence shown here is derived from an EMBL/GenBank/DDBJ whole genome shotgun (WGS) entry which is preliminary data.</text>
</comment>
<dbReference type="EMBL" id="QGGT01000002">
    <property type="protein sequence ID" value="PWK35454.1"/>
    <property type="molecule type" value="Genomic_DNA"/>
</dbReference>
<evidence type="ECO:0000313" key="2">
    <source>
        <dbReference type="EMBL" id="PWK35454.1"/>
    </source>
</evidence>
<feature type="compositionally biased region" description="Basic and acidic residues" evidence="1">
    <location>
        <begin position="66"/>
        <end position="102"/>
    </location>
</feature>
<gene>
    <name evidence="2" type="ORF">C7419_102732</name>
</gene>
<dbReference type="GeneID" id="98340672"/>
<keyword evidence="3" id="KW-1185">Reference proteome</keyword>
<dbReference type="Proteomes" id="UP000245754">
    <property type="component" value="Unassembled WGS sequence"/>
</dbReference>
<feature type="compositionally biased region" description="Polar residues" evidence="1">
    <location>
        <begin position="1"/>
        <end position="18"/>
    </location>
</feature>
<feature type="region of interest" description="Disordered" evidence="1">
    <location>
        <begin position="1"/>
        <end position="127"/>
    </location>
</feature>
<proteinExistence type="predicted"/>
<reference evidence="2 3" key="1">
    <citation type="submission" date="2018-05" db="EMBL/GenBank/DDBJ databases">
        <title>Genomic Encyclopedia of Type Strains, Phase IV (KMG-V): Genome sequencing to study the core and pangenomes of soil and plant-associated prokaryotes.</title>
        <authorList>
            <person name="Whitman W."/>
        </authorList>
    </citation>
    <scope>NUCLEOTIDE SEQUENCE [LARGE SCALE GENOMIC DNA]</scope>
    <source>
        <strain evidence="2 3">SLV-132</strain>
    </source>
</reference>
<evidence type="ECO:0000313" key="3">
    <source>
        <dbReference type="Proteomes" id="UP000245754"/>
    </source>
</evidence>
<accession>A0A316ESX2</accession>
<name>A0A316ESX2_9BURK</name>
<evidence type="ECO:0000256" key="1">
    <source>
        <dbReference type="SAM" id="MobiDB-lite"/>
    </source>
</evidence>